<keyword evidence="1" id="KW-1133">Transmembrane helix</keyword>
<name>A0AAE1AS18_9GAST</name>
<evidence type="ECO:0000313" key="3">
    <source>
        <dbReference type="Proteomes" id="UP001283361"/>
    </source>
</evidence>
<keyword evidence="3" id="KW-1185">Reference proteome</keyword>
<reference evidence="2" key="1">
    <citation type="journal article" date="2023" name="G3 (Bethesda)">
        <title>A reference genome for the long-term kleptoplast-retaining sea slug Elysia crispata morphotype clarki.</title>
        <authorList>
            <person name="Eastman K.E."/>
            <person name="Pendleton A.L."/>
            <person name="Shaikh M.A."/>
            <person name="Suttiyut T."/>
            <person name="Ogas R."/>
            <person name="Tomko P."/>
            <person name="Gavelis G."/>
            <person name="Widhalm J.R."/>
            <person name="Wisecaver J.H."/>
        </authorList>
    </citation>
    <scope>NUCLEOTIDE SEQUENCE</scope>
    <source>
        <strain evidence="2">ECLA1</strain>
    </source>
</reference>
<evidence type="ECO:0000256" key="1">
    <source>
        <dbReference type="SAM" id="Phobius"/>
    </source>
</evidence>
<protein>
    <submittedName>
        <fullName evidence="2">Uncharacterized protein</fullName>
    </submittedName>
</protein>
<organism evidence="2 3">
    <name type="scientific">Elysia crispata</name>
    <name type="common">lettuce slug</name>
    <dbReference type="NCBI Taxonomy" id="231223"/>
    <lineage>
        <taxon>Eukaryota</taxon>
        <taxon>Metazoa</taxon>
        <taxon>Spiralia</taxon>
        <taxon>Lophotrochozoa</taxon>
        <taxon>Mollusca</taxon>
        <taxon>Gastropoda</taxon>
        <taxon>Heterobranchia</taxon>
        <taxon>Euthyneura</taxon>
        <taxon>Panpulmonata</taxon>
        <taxon>Sacoglossa</taxon>
        <taxon>Placobranchoidea</taxon>
        <taxon>Plakobranchidae</taxon>
        <taxon>Elysia</taxon>
    </lineage>
</organism>
<dbReference type="AlphaFoldDB" id="A0AAE1AS18"/>
<dbReference type="Proteomes" id="UP001283361">
    <property type="component" value="Unassembled WGS sequence"/>
</dbReference>
<proteinExistence type="predicted"/>
<gene>
    <name evidence="2" type="ORF">RRG08_033772</name>
</gene>
<dbReference type="EMBL" id="JAWDGP010001311">
    <property type="protein sequence ID" value="KAK3792922.1"/>
    <property type="molecule type" value="Genomic_DNA"/>
</dbReference>
<comment type="caution">
    <text evidence="2">The sequence shown here is derived from an EMBL/GenBank/DDBJ whole genome shotgun (WGS) entry which is preliminary data.</text>
</comment>
<keyword evidence="1" id="KW-0812">Transmembrane</keyword>
<feature type="transmembrane region" description="Helical" evidence="1">
    <location>
        <begin position="21"/>
        <end position="42"/>
    </location>
</feature>
<sequence length="123" mass="13744">MIDILGRNRSIRTAPRLFSRVYTVVVFGQLPSCFPVFIQSWYSNSSQAAFPCLYSRGIRTAPKLFSRVYTVVVFGQLPGCFPVFIQSWYSDSSQAASPCLYSRGIPQSHCSPGPLSTCRNSLF</sequence>
<evidence type="ECO:0000313" key="2">
    <source>
        <dbReference type="EMBL" id="KAK3792922.1"/>
    </source>
</evidence>
<keyword evidence="1" id="KW-0472">Membrane</keyword>
<accession>A0AAE1AS18</accession>